<reference evidence="1 2" key="1">
    <citation type="submission" date="2021-03" db="EMBL/GenBank/DDBJ databases">
        <title>Genomic Encyclopedia of Type Strains, Phase IV (KMG-IV): sequencing the most valuable type-strain genomes for metagenomic binning, comparative biology and taxonomic classification.</title>
        <authorList>
            <person name="Goeker M."/>
        </authorList>
    </citation>
    <scope>NUCLEOTIDE SEQUENCE [LARGE SCALE GENOMIC DNA]</scope>
    <source>
        <strain evidence="1 2">DSM 14349</strain>
    </source>
</reference>
<accession>A0ABS4FYY8</accession>
<gene>
    <name evidence="1" type="ORF">J2Z32_004482</name>
</gene>
<organism evidence="1 2">
    <name type="scientific">Paenibacillus turicensis</name>
    <dbReference type="NCBI Taxonomy" id="160487"/>
    <lineage>
        <taxon>Bacteria</taxon>
        <taxon>Bacillati</taxon>
        <taxon>Bacillota</taxon>
        <taxon>Bacilli</taxon>
        <taxon>Bacillales</taxon>
        <taxon>Paenibacillaceae</taxon>
        <taxon>Paenibacillus</taxon>
    </lineage>
</organism>
<dbReference type="RefSeq" id="WP_210091369.1">
    <property type="nucleotide sequence ID" value="NZ_JAGGKG010000037.1"/>
</dbReference>
<evidence type="ECO:0008006" key="3">
    <source>
        <dbReference type="Google" id="ProtNLM"/>
    </source>
</evidence>
<evidence type="ECO:0000313" key="2">
    <source>
        <dbReference type="Proteomes" id="UP001519272"/>
    </source>
</evidence>
<dbReference type="EMBL" id="JAGGKG010000037">
    <property type="protein sequence ID" value="MBP1907793.1"/>
    <property type="molecule type" value="Genomic_DNA"/>
</dbReference>
<keyword evidence="2" id="KW-1185">Reference proteome</keyword>
<comment type="caution">
    <text evidence="1">The sequence shown here is derived from an EMBL/GenBank/DDBJ whole genome shotgun (WGS) entry which is preliminary data.</text>
</comment>
<sequence length="68" mass="8016">MKKRQKKKNLYKKLLNHSKEALEHYKVSGIDITACECCGEDLDKNDEYHNKYGTCDQYCYGKLVGVYY</sequence>
<proteinExistence type="predicted"/>
<name>A0ABS4FYY8_9BACL</name>
<dbReference type="Proteomes" id="UP001519272">
    <property type="component" value="Unassembled WGS sequence"/>
</dbReference>
<evidence type="ECO:0000313" key="1">
    <source>
        <dbReference type="EMBL" id="MBP1907793.1"/>
    </source>
</evidence>
<protein>
    <recommendedName>
        <fullName evidence="3">Phage protein</fullName>
    </recommendedName>
</protein>